<protein>
    <submittedName>
        <fullName evidence="3">Aminohydrolase</fullName>
    </submittedName>
</protein>
<proteinExistence type="predicted"/>
<dbReference type="SUPFAM" id="SSF56317">
    <property type="entry name" value="Carbon-nitrogen hydrolase"/>
    <property type="match status" value="2"/>
</dbReference>
<dbReference type="KEGG" id="pnp:IJ22_33760"/>
<dbReference type="Pfam" id="PF00795">
    <property type="entry name" value="CN_hydrolase"/>
    <property type="match status" value="2"/>
</dbReference>
<evidence type="ECO:0000313" key="3">
    <source>
        <dbReference type="EMBL" id="ALS23737.1"/>
    </source>
</evidence>
<dbReference type="PROSITE" id="PS50263">
    <property type="entry name" value="CN_HYDROLASE"/>
    <property type="match status" value="1"/>
</dbReference>
<dbReference type="EMBL" id="CP013652">
    <property type="protein sequence ID" value="ALS23737.1"/>
    <property type="molecule type" value="Genomic_DNA"/>
</dbReference>
<dbReference type="InterPro" id="IPR003010">
    <property type="entry name" value="C-N_Hydrolase"/>
</dbReference>
<reference evidence="3 4" key="2">
    <citation type="journal article" date="2016" name="Genome Announc.">
        <title>Complete Genome Sequences of Two Interactive Moderate Thermophiles, Paenibacillus napthalenovorans 32O-Y and Paenibacillus sp. 32O-W.</title>
        <authorList>
            <person name="Butler R.R.III."/>
            <person name="Wang J."/>
            <person name="Stark B.C."/>
            <person name="Pombert J.F."/>
        </authorList>
    </citation>
    <scope>NUCLEOTIDE SEQUENCE [LARGE SCALE GENOMIC DNA]</scope>
    <source>
        <strain evidence="3 4">32O-Y</strain>
    </source>
</reference>
<evidence type="ECO:0000313" key="4">
    <source>
        <dbReference type="Proteomes" id="UP000061660"/>
    </source>
</evidence>
<dbReference type="AlphaFoldDB" id="A0A0U2UBV1"/>
<keyword evidence="1 3" id="KW-0378">Hydrolase</keyword>
<dbReference type="InterPro" id="IPR036526">
    <property type="entry name" value="C-N_Hydrolase_sf"/>
</dbReference>
<evidence type="ECO:0000259" key="2">
    <source>
        <dbReference type="PROSITE" id="PS50263"/>
    </source>
</evidence>
<dbReference type="PATRIC" id="fig|162209.4.peg.3612"/>
<dbReference type="GO" id="GO:0016811">
    <property type="term" value="F:hydrolase activity, acting on carbon-nitrogen (but not peptide) bonds, in linear amides"/>
    <property type="evidence" value="ECO:0007669"/>
    <property type="project" value="UniProtKB-ARBA"/>
</dbReference>
<sequence length="534" mass="58351">MDRKARIPSGFKAAAIQFNPSLGDTSLNRERMACLLREAAANGARLVVFPEMSSSGYVWKNREEIAPYVETIPGPTTEALCSVTREYGCYAVAGLPEVDPSTGAYYNSAVLIGPEGVVGSYRKTHLFAADPRWAREGNDGFPVFSTPIGNIAMLICMDAMYFEPARIAALEEADVIAFPTNWVGSGNGGPSKTWCLRAKENGLCWIAANRSDTERGARFTGGSAIIDADGSVQESLISGEGIVYGTVRADPDKRKGILRGRRPEAYQEILLHPYLWKEGETRPIGEPSPFEVVVLPLDMNGDGSGTLDQLRQSLESVQPRLMTSNRLYVLPEIDTAALSALGTDRAEKLLHELQLLAGLFRGYIALSVLASDSGECAMYLVGPEGFVGSYKQVRHNLHRECTGFRTFEVPFGRVGLLTGRDADYPEAYRVLAKQGADIIAVSGSGQHDSEIWMKRIWAFENDAILACAVPAGSSGSMLFLHRQVALEGIEPPEPYVQAFQPEMMAVPGSRPFLRRMKTHLYDRLVMAELQSLKG</sequence>
<dbReference type="PANTHER" id="PTHR43674">
    <property type="entry name" value="NITRILASE C965.09-RELATED"/>
    <property type="match status" value="1"/>
</dbReference>
<dbReference type="PANTHER" id="PTHR43674:SF2">
    <property type="entry name" value="BETA-UREIDOPROPIONASE"/>
    <property type="match status" value="1"/>
</dbReference>
<dbReference type="Gene3D" id="3.60.110.10">
    <property type="entry name" value="Carbon-nitrogen hydrolase"/>
    <property type="match status" value="2"/>
</dbReference>
<keyword evidence="4" id="KW-1185">Reference proteome</keyword>
<dbReference type="STRING" id="162209.IJ22_33760"/>
<feature type="domain" description="CN hydrolase" evidence="2">
    <location>
        <begin position="11"/>
        <end position="249"/>
    </location>
</feature>
<reference evidence="4" key="1">
    <citation type="submission" date="2015-12" db="EMBL/GenBank/DDBJ databases">
        <title>Complete genome sequences of two moderately thermophilic Paenibacillus species.</title>
        <authorList>
            <person name="Butler R.III."/>
            <person name="Wang J."/>
            <person name="Stark B.C."/>
            <person name="Pombert J.-F."/>
        </authorList>
    </citation>
    <scope>NUCLEOTIDE SEQUENCE [LARGE SCALE GENOMIC DNA]</scope>
    <source>
        <strain evidence="4">32O-Y</strain>
    </source>
</reference>
<organism evidence="3 4">
    <name type="scientific">Paenibacillus naphthalenovorans</name>
    <dbReference type="NCBI Taxonomy" id="162209"/>
    <lineage>
        <taxon>Bacteria</taxon>
        <taxon>Bacillati</taxon>
        <taxon>Bacillota</taxon>
        <taxon>Bacilli</taxon>
        <taxon>Bacillales</taxon>
        <taxon>Paenibacillaceae</taxon>
        <taxon>Paenibacillus</taxon>
    </lineage>
</organism>
<evidence type="ECO:0000256" key="1">
    <source>
        <dbReference type="ARBA" id="ARBA00022801"/>
    </source>
</evidence>
<dbReference type="OrthoDB" id="9811121at2"/>
<dbReference type="InterPro" id="IPR050345">
    <property type="entry name" value="Aliph_Amidase/BUP"/>
</dbReference>
<dbReference type="RefSeq" id="WP_062409597.1">
    <property type="nucleotide sequence ID" value="NZ_CP013652.1"/>
</dbReference>
<accession>A0A0U2UBV1</accession>
<gene>
    <name evidence="3" type="ORF">IJ22_33760</name>
</gene>
<dbReference type="Proteomes" id="UP000061660">
    <property type="component" value="Chromosome"/>
</dbReference>
<name>A0A0U2UBV1_9BACL</name>